<sequence>MSTTLGKNIKDLRTSLNMTLADVAEKTGVSRQTIQRYESGVISNIPAQRLQALASALGTTPDYLMGLSQFKTKEEMTKYFDDKFLTPELVEEANRPDGQVVGYVPGLSDKEEKDIQKKLDNILNQLDNETGLMFDGEVVDDETKEKLRISLEMVMRGAKKEAKEKFTPKKYKK</sequence>
<name>A0A9J6QW04_9FIRM</name>
<keyword evidence="4" id="KW-1185">Reference proteome</keyword>
<dbReference type="InterPro" id="IPR001387">
    <property type="entry name" value="Cro/C1-type_HTH"/>
</dbReference>
<proteinExistence type="predicted"/>
<comment type="caution">
    <text evidence="3">The sequence shown here is derived from an EMBL/GenBank/DDBJ whole genome shotgun (WGS) entry which is preliminary data.</text>
</comment>
<dbReference type="InterPro" id="IPR010982">
    <property type="entry name" value="Lambda_DNA-bd_dom_sf"/>
</dbReference>
<keyword evidence="1" id="KW-0238">DNA-binding</keyword>
<dbReference type="SMART" id="SM00530">
    <property type="entry name" value="HTH_XRE"/>
    <property type="match status" value="1"/>
</dbReference>
<dbReference type="CDD" id="cd00093">
    <property type="entry name" value="HTH_XRE"/>
    <property type="match status" value="1"/>
</dbReference>
<reference evidence="3" key="1">
    <citation type="submission" date="2022-09" db="EMBL/GenBank/DDBJ databases">
        <title>Culturomic study of gut microbiota in children with autism spectrum disorder.</title>
        <authorList>
            <person name="Efimov B.A."/>
            <person name="Chaplin A.V."/>
            <person name="Sokolova S.R."/>
            <person name="Pikina A.P."/>
            <person name="Korzhanova M."/>
            <person name="Belova V."/>
            <person name="Korostin D."/>
        </authorList>
    </citation>
    <scope>NUCLEOTIDE SEQUENCE</scope>
    <source>
        <strain evidence="3">ASD5510</strain>
    </source>
</reference>
<dbReference type="PANTHER" id="PTHR46558">
    <property type="entry name" value="TRACRIPTIONAL REGULATORY PROTEIN-RELATED-RELATED"/>
    <property type="match status" value="1"/>
</dbReference>
<dbReference type="AlphaFoldDB" id="A0A9J6QW04"/>
<accession>A0A9J6QW04</accession>
<protein>
    <submittedName>
        <fullName evidence="3">Helix-turn-helix domain-containing protein</fullName>
    </submittedName>
</protein>
<dbReference type="GO" id="GO:0003677">
    <property type="term" value="F:DNA binding"/>
    <property type="evidence" value="ECO:0007669"/>
    <property type="project" value="UniProtKB-KW"/>
</dbReference>
<organism evidence="3 4">
    <name type="scientific">Hominibacterium faecale</name>
    <dbReference type="NCBI Taxonomy" id="2839743"/>
    <lineage>
        <taxon>Bacteria</taxon>
        <taxon>Bacillati</taxon>
        <taxon>Bacillota</taxon>
        <taxon>Clostridia</taxon>
        <taxon>Peptostreptococcales</taxon>
        <taxon>Anaerovoracaceae</taxon>
        <taxon>Hominibacterium</taxon>
    </lineage>
</organism>
<dbReference type="RefSeq" id="WP_269478652.1">
    <property type="nucleotide sequence ID" value="NZ_JAOSHN010000006.1"/>
</dbReference>
<dbReference type="Gene3D" id="1.10.260.40">
    <property type="entry name" value="lambda repressor-like DNA-binding domains"/>
    <property type="match status" value="1"/>
</dbReference>
<dbReference type="SUPFAM" id="SSF47413">
    <property type="entry name" value="lambda repressor-like DNA-binding domains"/>
    <property type="match status" value="1"/>
</dbReference>
<dbReference type="PANTHER" id="PTHR46558:SF11">
    <property type="entry name" value="HTH-TYPE TRANSCRIPTIONAL REGULATOR XRE"/>
    <property type="match status" value="1"/>
</dbReference>
<evidence type="ECO:0000259" key="2">
    <source>
        <dbReference type="PROSITE" id="PS50943"/>
    </source>
</evidence>
<dbReference type="Pfam" id="PF01381">
    <property type="entry name" value="HTH_3"/>
    <property type="match status" value="1"/>
</dbReference>
<evidence type="ECO:0000313" key="4">
    <source>
        <dbReference type="Proteomes" id="UP001065549"/>
    </source>
</evidence>
<dbReference type="EMBL" id="JAOSHN010000006">
    <property type="protein sequence ID" value="MCU7379751.1"/>
    <property type="molecule type" value="Genomic_DNA"/>
</dbReference>
<evidence type="ECO:0000256" key="1">
    <source>
        <dbReference type="ARBA" id="ARBA00023125"/>
    </source>
</evidence>
<feature type="domain" description="HTH cro/C1-type" evidence="2">
    <location>
        <begin position="9"/>
        <end position="64"/>
    </location>
</feature>
<dbReference type="PROSITE" id="PS50943">
    <property type="entry name" value="HTH_CROC1"/>
    <property type="match status" value="1"/>
</dbReference>
<evidence type="ECO:0000313" key="3">
    <source>
        <dbReference type="EMBL" id="MCU7379751.1"/>
    </source>
</evidence>
<dbReference type="Proteomes" id="UP001065549">
    <property type="component" value="Unassembled WGS sequence"/>
</dbReference>
<gene>
    <name evidence="3" type="ORF">OBO34_15500</name>
</gene>